<protein>
    <submittedName>
        <fullName evidence="1">Uncharacterized protein</fullName>
    </submittedName>
</protein>
<dbReference type="RefSeq" id="WP_076522835.1">
    <property type="nucleotide sequence ID" value="NZ_CP048103.1"/>
</dbReference>
<organism evidence="1 2">
    <name type="scientific">Kroppenstedtia eburnea</name>
    <dbReference type="NCBI Taxonomy" id="714067"/>
    <lineage>
        <taxon>Bacteria</taxon>
        <taxon>Bacillati</taxon>
        <taxon>Bacillota</taxon>
        <taxon>Bacilli</taxon>
        <taxon>Bacillales</taxon>
        <taxon>Thermoactinomycetaceae</taxon>
        <taxon>Kroppenstedtia</taxon>
    </lineage>
</organism>
<dbReference type="AlphaFoldDB" id="A0A1N7INM9"/>
<evidence type="ECO:0000313" key="1">
    <source>
        <dbReference type="EMBL" id="SIS38606.1"/>
    </source>
</evidence>
<dbReference type="EMBL" id="FTOD01000001">
    <property type="protein sequence ID" value="SIS38606.1"/>
    <property type="molecule type" value="Genomic_DNA"/>
</dbReference>
<gene>
    <name evidence="1" type="ORF">SAMN05421790_101143</name>
</gene>
<dbReference type="Proteomes" id="UP000186795">
    <property type="component" value="Unassembled WGS sequence"/>
</dbReference>
<evidence type="ECO:0000313" key="2">
    <source>
        <dbReference type="Proteomes" id="UP000186795"/>
    </source>
</evidence>
<reference evidence="2" key="1">
    <citation type="submission" date="2017-01" db="EMBL/GenBank/DDBJ databases">
        <authorList>
            <person name="Varghese N."/>
            <person name="Submissions S."/>
        </authorList>
    </citation>
    <scope>NUCLEOTIDE SEQUENCE [LARGE SCALE GENOMIC DNA]</scope>
    <source>
        <strain evidence="2">DSM 45196</strain>
    </source>
</reference>
<proteinExistence type="predicted"/>
<name>A0A1N7INM9_9BACL</name>
<accession>A0A1N7INM9</accession>
<sequence>MSFRCSYEPKSLHVKPNPPYCYSYYVSHTTEMMARWIRGKVSELNATDVASGWGIQNYPNQLHLPSQSLFPM</sequence>
<keyword evidence="2" id="KW-1185">Reference proteome</keyword>